<evidence type="ECO:0000313" key="3">
    <source>
        <dbReference type="Proteomes" id="UP000299084"/>
    </source>
</evidence>
<evidence type="ECO:0000256" key="1">
    <source>
        <dbReference type="SAM" id="MobiDB-lite"/>
    </source>
</evidence>
<organism evidence="2 3">
    <name type="scientific">Camelus dromedarius</name>
    <name type="common">Dromedary</name>
    <name type="synonym">Arabian camel</name>
    <dbReference type="NCBI Taxonomy" id="9838"/>
    <lineage>
        <taxon>Eukaryota</taxon>
        <taxon>Metazoa</taxon>
        <taxon>Chordata</taxon>
        <taxon>Craniata</taxon>
        <taxon>Vertebrata</taxon>
        <taxon>Euteleostomi</taxon>
        <taxon>Mammalia</taxon>
        <taxon>Eutheria</taxon>
        <taxon>Laurasiatheria</taxon>
        <taxon>Artiodactyla</taxon>
        <taxon>Tylopoda</taxon>
        <taxon>Camelidae</taxon>
        <taxon>Camelus</taxon>
    </lineage>
</organism>
<protein>
    <submittedName>
        <fullName evidence="2">Uncharacterized protein</fullName>
    </submittedName>
</protein>
<feature type="compositionally biased region" description="Basic and acidic residues" evidence="1">
    <location>
        <begin position="116"/>
        <end position="128"/>
    </location>
</feature>
<reference evidence="2 3" key="1">
    <citation type="journal article" date="2019" name="Mol. Ecol. Resour.">
        <title>Improving Illumina assemblies with Hi-C and long reads: an example with the North African dromedary.</title>
        <authorList>
            <person name="Elbers J.P."/>
            <person name="Rogers M.F."/>
            <person name="Perelman P.L."/>
            <person name="Proskuryakova A.A."/>
            <person name="Serdyukova N.A."/>
            <person name="Johnson W.E."/>
            <person name="Horin P."/>
            <person name="Corander J."/>
            <person name="Murphy D."/>
            <person name="Burger P.A."/>
        </authorList>
    </citation>
    <scope>NUCLEOTIDE SEQUENCE [LARGE SCALE GENOMIC DNA]</scope>
    <source>
        <strain evidence="2">Drom800</strain>
        <tissue evidence="2">Blood</tissue>
    </source>
</reference>
<dbReference type="EMBL" id="JWIN03000031">
    <property type="protein sequence ID" value="KAB1256059.1"/>
    <property type="molecule type" value="Genomic_DNA"/>
</dbReference>
<comment type="caution">
    <text evidence="2">The sequence shown here is derived from an EMBL/GenBank/DDBJ whole genome shotgun (WGS) entry which is preliminary data.</text>
</comment>
<gene>
    <name evidence="2" type="ORF">Cadr_000029724</name>
</gene>
<name>A0A5N4CAT5_CAMDR</name>
<keyword evidence="3" id="KW-1185">Reference proteome</keyword>
<feature type="compositionally biased region" description="Polar residues" evidence="1">
    <location>
        <begin position="1"/>
        <end position="21"/>
    </location>
</feature>
<accession>A0A5N4CAT5</accession>
<proteinExistence type="predicted"/>
<feature type="region of interest" description="Disordered" evidence="1">
    <location>
        <begin position="1"/>
        <end position="22"/>
    </location>
</feature>
<sequence length="138" mass="15549">MIPGTLATSCSERTQAQQRTGITPLVTKDQRVIWDDSWSSRAPVRLARLRLRNLHDPPRPSDKEGGQTTQYRASGDLLHSQPLLRPEMGKNFERPLSFTLPDEQTRGDHAQAGAARNKEMMPEVKAAEKNYNLMPVQT</sequence>
<feature type="compositionally biased region" description="Basic and acidic residues" evidence="1">
    <location>
        <begin position="53"/>
        <end position="65"/>
    </location>
</feature>
<feature type="region of interest" description="Disordered" evidence="1">
    <location>
        <begin position="93"/>
        <end position="138"/>
    </location>
</feature>
<dbReference type="AlphaFoldDB" id="A0A5N4CAT5"/>
<evidence type="ECO:0000313" key="2">
    <source>
        <dbReference type="EMBL" id="KAB1256059.1"/>
    </source>
</evidence>
<feature type="region of interest" description="Disordered" evidence="1">
    <location>
        <begin position="50"/>
        <end position="81"/>
    </location>
</feature>
<dbReference type="Proteomes" id="UP000299084">
    <property type="component" value="Unassembled WGS sequence"/>
</dbReference>